<dbReference type="HOGENOM" id="CLU_127659_0_0_6"/>
<reference evidence="2 3" key="1">
    <citation type="journal article" date="2013" name="Genome Announc.">
        <title>Draft Genome of the Nitrogen-Fixing Bacterium Pseudomonas stutzeri Strain KOS6 Isolated from Industrial Hydrocarbon Sludge.</title>
        <authorList>
            <person name="Grigoryeva T.V."/>
            <person name="Laikov A.V."/>
            <person name="Naumova R.P."/>
            <person name="Manolov A.I."/>
            <person name="Larin A.K."/>
            <person name="Karpova I.Y."/>
            <person name="Semashko T.A."/>
            <person name="Alexeev D.G."/>
            <person name="Kostryukova E.S."/>
            <person name="Muller R."/>
            <person name="Govorun V.M."/>
        </authorList>
    </citation>
    <scope>NUCLEOTIDE SEQUENCE [LARGE SCALE GENOMIC DNA]</scope>
    <source>
        <strain evidence="2 3">KOS6</strain>
    </source>
</reference>
<feature type="transmembrane region" description="Helical" evidence="1">
    <location>
        <begin position="155"/>
        <end position="174"/>
    </location>
</feature>
<name>A0A061JVX5_STUST</name>
<keyword evidence="1" id="KW-0472">Membrane</keyword>
<dbReference type="eggNOG" id="ENOG50337WB">
    <property type="taxonomic scope" value="Bacteria"/>
</dbReference>
<accession>A0A061JVX5</accession>
<sequence>MTDLRTLLLNQDTQGAELFDSPKERLAFYRSEIHFESSLLAERTSAYMSSQSFLMIAFASSMANSNPEWGELFRLVVPAILAVLGLTTSLHAMPGIKANFDVIERWHQKQSELLQLEGRVGMLPNNESALFGEGSSPVGGHRYKRTLLFSLRTPLIFSLVWSAFGVLCLALSLID</sequence>
<keyword evidence="1" id="KW-1133">Transmembrane helix</keyword>
<evidence type="ECO:0000256" key="1">
    <source>
        <dbReference type="SAM" id="Phobius"/>
    </source>
</evidence>
<dbReference type="Proteomes" id="UP000026923">
    <property type="component" value="Unassembled WGS sequence"/>
</dbReference>
<gene>
    <name evidence="2" type="ORF">B597_000555</name>
</gene>
<evidence type="ECO:0000313" key="3">
    <source>
        <dbReference type="Proteomes" id="UP000026923"/>
    </source>
</evidence>
<proteinExistence type="predicted"/>
<dbReference type="AlphaFoldDB" id="A0A061JVX5"/>
<organism evidence="2 3">
    <name type="scientific">Stutzerimonas stutzeri KOS6</name>
    <dbReference type="NCBI Taxonomy" id="1218352"/>
    <lineage>
        <taxon>Bacteria</taxon>
        <taxon>Pseudomonadati</taxon>
        <taxon>Pseudomonadota</taxon>
        <taxon>Gammaproteobacteria</taxon>
        <taxon>Pseudomonadales</taxon>
        <taxon>Pseudomonadaceae</taxon>
        <taxon>Stutzerimonas</taxon>
    </lineage>
</organism>
<comment type="caution">
    <text evidence="2">The sequence shown here is derived from an EMBL/GenBank/DDBJ whole genome shotgun (WGS) entry which is preliminary data.</text>
</comment>
<keyword evidence="1" id="KW-0812">Transmembrane</keyword>
<dbReference type="OrthoDB" id="7026253at2"/>
<evidence type="ECO:0000313" key="2">
    <source>
        <dbReference type="EMBL" id="EWC43118.1"/>
    </source>
</evidence>
<dbReference type="EMBL" id="AMCZ02000001">
    <property type="protein sequence ID" value="EWC43118.1"/>
    <property type="molecule type" value="Genomic_DNA"/>
</dbReference>
<protein>
    <submittedName>
        <fullName evidence="2">Membrane protein</fullName>
    </submittedName>
</protein>
<dbReference type="RefSeq" id="WP_003295530.1">
    <property type="nucleotide sequence ID" value="NZ_KK020676.1"/>
</dbReference>